<dbReference type="EMBL" id="KV460217">
    <property type="protein sequence ID" value="OBT98345.1"/>
    <property type="molecule type" value="Genomic_DNA"/>
</dbReference>
<organism evidence="2 3">
    <name type="scientific">Pseudogymnoascus verrucosus</name>
    <dbReference type="NCBI Taxonomy" id="342668"/>
    <lineage>
        <taxon>Eukaryota</taxon>
        <taxon>Fungi</taxon>
        <taxon>Dikarya</taxon>
        <taxon>Ascomycota</taxon>
        <taxon>Pezizomycotina</taxon>
        <taxon>Leotiomycetes</taxon>
        <taxon>Thelebolales</taxon>
        <taxon>Thelebolaceae</taxon>
        <taxon>Pseudogymnoascus</taxon>
    </lineage>
</organism>
<feature type="domain" description="F-box" evidence="1">
    <location>
        <begin position="74"/>
        <end position="107"/>
    </location>
</feature>
<dbReference type="InterPro" id="IPR001810">
    <property type="entry name" value="F-box_dom"/>
</dbReference>
<name>A0A1B8GR86_9PEZI</name>
<dbReference type="OrthoDB" id="1638493at2759"/>
<dbReference type="Proteomes" id="UP000091956">
    <property type="component" value="Unassembled WGS sequence"/>
</dbReference>
<reference evidence="3" key="2">
    <citation type="journal article" date="2018" name="Nat. Commun.">
        <title>Extreme sensitivity to ultraviolet light in the fungal pathogen causing white-nose syndrome of bats.</title>
        <authorList>
            <person name="Palmer J.M."/>
            <person name="Drees K.P."/>
            <person name="Foster J.T."/>
            <person name="Lindner D.L."/>
        </authorList>
    </citation>
    <scope>NUCLEOTIDE SEQUENCE [LARGE SCALE GENOMIC DNA]</scope>
    <source>
        <strain evidence="3">UAMH 10579</strain>
    </source>
</reference>
<reference evidence="2 3" key="1">
    <citation type="submission" date="2016-03" db="EMBL/GenBank/DDBJ databases">
        <title>Comparative genomics of Pseudogymnoascus destructans, the fungus causing white-nose syndrome of bats.</title>
        <authorList>
            <person name="Palmer J.M."/>
            <person name="Drees K.P."/>
            <person name="Foster J.T."/>
            <person name="Lindner D.L."/>
        </authorList>
    </citation>
    <scope>NUCLEOTIDE SEQUENCE [LARGE SCALE GENOMIC DNA]</scope>
    <source>
        <strain evidence="2 3">UAMH 10579</strain>
    </source>
</reference>
<dbReference type="RefSeq" id="XP_018132078.1">
    <property type="nucleotide sequence ID" value="XM_018272552.2"/>
</dbReference>
<evidence type="ECO:0000313" key="2">
    <source>
        <dbReference type="EMBL" id="OBT98345.1"/>
    </source>
</evidence>
<keyword evidence="3" id="KW-1185">Reference proteome</keyword>
<accession>A0A1B8GR86</accession>
<dbReference type="STRING" id="342668.A0A1B8GR86"/>
<dbReference type="InterPro" id="IPR036047">
    <property type="entry name" value="F-box-like_dom_sf"/>
</dbReference>
<evidence type="ECO:0000313" key="3">
    <source>
        <dbReference type="Proteomes" id="UP000091956"/>
    </source>
</evidence>
<dbReference type="SUPFAM" id="SSF81383">
    <property type="entry name" value="F-box domain"/>
    <property type="match status" value="1"/>
</dbReference>
<dbReference type="GeneID" id="28836440"/>
<sequence>MDLMMLHHFPHHANPLSYAATTSAASHDIHTNKRLSSLIPGVDSLLHGDRSSFLGGGKRSHEARFQANQESDMQYLPLEIVQLIFGFLPDIESICALSATCHLFHRAYASSRKLIIVQNVLETQFGPLHDVTQLVTLNSSELPHQTRDPCFSLALAKQIAKCGRTANRWVALYPMLRWRVKPENRRFLLQEERHRLRRAIYRLWTYNSAYTMDFEASVGPSILRQYRTRELREIDELRAVFRDTLTHDCCLSNSAVQLHYNQGHPTRDLLYFGTYSSYGNDAMLAPDKLKGKSVRDAMAAESWGDDMSVGRKIMRLLYMTPDALLDFHDGCTCKTEREEFLEKIGYDISYGWYAGLYADSYPSDSCQVVEEERGEEPLSGIEQEWITEDEGVDEDRKFLVL</sequence>
<dbReference type="Pfam" id="PF12937">
    <property type="entry name" value="F-box-like"/>
    <property type="match status" value="1"/>
</dbReference>
<protein>
    <recommendedName>
        <fullName evidence="1">F-box domain-containing protein</fullName>
    </recommendedName>
</protein>
<proteinExistence type="predicted"/>
<dbReference type="AlphaFoldDB" id="A0A1B8GR86"/>
<evidence type="ECO:0000259" key="1">
    <source>
        <dbReference type="Pfam" id="PF12937"/>
    </source>
</evidence>
<gene>
    <name evidence="2" type="ORF">VE01_03054</name>
</gene>